<evidence type="ECO:0000256" key="2">
    <source>
        <dbReference type="ARBA" id="ARBA00011738"/>
    </source>
</evidence>
<evidence type="ECO:0000256" key="3">
    <source>
        <dbReference type="ARBA" id="ARBA00022630"/>
    </source>
</evidence>
<keyword evidence="3" id="KW-0285">Flavoprotein</keyword>
<accession>A0ABS9H4J5</accession>
<proteinExistence type="predicted"/>
<dbReference type="InterPro" id="IPR036188">
    <property type="entry name" value="FAD/NAD-bd_sf"/>
</dbReference>
<evidence type="ECO:0000313" key="6">
    <source>
        <dbReference type="EMBL" id="MCF6139001.1"/>
    </source>
</evidence>
<feature type="domain" description="FAD/NAD(P)-binding" evidence="5">
    <location>
        <begin position="4"/>
        <end position="297"/>
    </location>
</feature>
<dbReference type="PRINTS" id="PR00469">
    <property type="entry name" value="PNDRDTASEII"/>
</dbReference>
<dbReference type="InterPro" id="IPR023753">
    <property type="entry name" value="FAD/NAD-binding_dom"/>
</dbReference>
<protein>
    <submittedName>
        <fullName evidence="6">NAD(P)/FAD-dependent oxidoreductase</fullName>
    </submittedName>
</protein>
<dbReference type="RefSeq" id="WP_236337627.1">
    <property type="nucleotide sequence ID" value="NZ_JAKIJS010000001.1"/>
</dbReference>
<comment type="subunit">
    <text evidence="2">Homodimer.</text>
</comment>
<dbReference type="SUPFAM" id="SSF51905">
    <property type="entry name" value="FAD/NAD(P)-binding domain"/>
    <property type="match status" value="1"/>
</dbReference>
<organism evidence="6 7">
    <name type="scientific">Pseudalkalibacillus berkeleyi</name>
    <dbReference type="NCBI Taxonomy" id="1069813"/>
    <lineage>
        <taxon>Bacteria</taxon>
        <taxon>Bacillati</taxon>
        <taxon>Bacillota</taxon>
        <taxon>Bacilli</taxon>
        <taxon>Bacillales</taxon>
        <taxon>Fictibacillaceae</taxon>
        <taxon>Pseudalkalibacillus</taxon>
    </lineage>
</organism>
<sequence length="309" mass="34655">MITKDILIIGGGPAGISASIWCQRLDLDYLLIEENDELGGQLKDIHNRIIDYPGKIYENGMVLQHQFTDHVKELDCKYHLKISIKSLDHESRTVLLNDGDGEMYIKYKYIIFATGTSVRRLEIPGEQEMILRGEIYSATKDRHRFQEKNVVVVGGGDRAFEGALLLAESGANVFLVHRSKSFRAREAFKNPVRAHSKITVLEDTVVRKIYHGDKGITGLDLFNLLDQSTSHIIAEGVFIRIGVQPNTRYLKKHVHVDEENYVVVNNCQQTSDSSIYAIGDVCTHPVFSSISSATSQGMIAAKHLSLRLS</sequence>
<evidence type="ECO:0000313" key="7">
    <source>
        <dbReference type="Proteomes" id="UP001649381"/>
    </source>
</evidence>
<dbReference type="Gene3D" id="3.50.50.60">
    <property type="entry name" value="FAD/NAD(P)-binding domain"/>
    <property type="match status" value="2"/>
</dbReference>
<comment type="caution">
    <text evidence="6">The sequence shown here is derived from an EMBL/GenBank/DDBJ whole genome shotgun (WGS) entry which is preliminary data.</text>
</comment>
<name>A0ABS9H4J5_9BACL</name>
<reference evidence="6 7" key="1">
    <citation type="submission" date="2022-01" db="EMBL/GenBank/DDBJ databases">
        <title>Alkalihalobacillus sp. EGI L200015, a novel bacterium isolated from a salt lake sediment.</title>
        <authorList>
            <person name="Gao L."/>
            <person name="Fang B.-Z."/>
            <person name="Li W.-J."/>
        </authorList>
    </citation>
    <scope>NUCLEOTIDE SEQUENCE [LARGE SCALE GENOMIC DNA]</scope>
    <source>
        <strain evidence="6 7">KCTC 12718</strain>
    </source>
</reference>
<dbReference type="EMBL" id="JAKIJS010000001">
    <property type="protein sequence ID" value="MCF6139001.1"/>
    <property type="molecule type" value="Genomic_DNA"/>
</dbReference>
<dbReference type="PANTHER" id="PTHR48105">
    <property type="entry name" value="THIOREDOXIN REDUCTASE 1-RELATED-RELATED"/>
    <property type="match status" value="1"/>
</dbReference>
<dbReference type="Pfam" id="PF07992">
    <property type="entry name" value="Pyr_redox_2"/>
    <property type="match status" value="1"/>
</dbReference>
<dbReference type="Proteomes" id="UP001649381">
    <property type="component" value="Unassembled WGS sequence"/>
</dbReference>
<comment type="cofactor">
    <cofactor evidence="1">
        <name>FAD</name>
        <dbReference type="ChEBI" id="CHEBI:57692"/>
    </cofactor>
</comment>
<dbReference type="InterPro" id="IPR050097">
    <property type="entry name" value="Ferredoxin-NADP_redctase_2"/>
</dbReference>
<dbReference type="PRINTS" id="PR00368">
    <property type="entry name" value="FADPNR"/>
</dbReference>
<keyword evidence="4" id="KW-0560">Oxidoreductase</keyword>
<evidence type="ECO:0000256" key="4">
    <source>
        <dbReference type="ARBA" id="ARBA00023002"/>
    </source>
</evidence>
<gene>
    <name evidence="6" type="ORF">L2716_14775</name>
</gene>
<evidence type="ECO:0000256" key="1">
    <source>
        <dbReference type="ARBA" id="ARBA00001974"/>
    </source>
</evidence>
<keyword evidence="7" id="KW-1185">Reference proteome</keyword>
<evidence type="ECO:0000259" key="5">
    <source>
        <dbReference type="Pfam" id="PF07992"/>
    </source>
</evidence>